<evidence type="ECO:0000313" key="2">
    <source>
        <dbReference type="Proteomes" id="UP000251956"/>
    </source>
</evidence>
<dbReference type="EMBL" id="QMBQ01000016">
    <property type="protein sequence ID" value="RAZ71153.1"/>
    <property type="molecule type" value="Genomic_DNA"/>
</dbReference>
<dbReference type="Proteomes" id="UP000251956">
    <property type="component" value="Unassembled WGS sequence"/>
</dbReference>
<protein>
    <submittedName>
        <fullName evidence="1">Uncharacterized protein</fullName>
    </submittedName>
</protein>
<name>A0A330GF78_9HYPH</name>
<gene>
    <name evidence="1" type="ORF">DPM35_31675</name>
</gene>
<proteinExistence type="predicted"/>
<reference evidence="1 2" key="2">
    <citation type="submission" date="2018-07" db="EMBL/GenBank/DDBJ databases">
        <title>Diversity of Mesorhizobium strains in Brazil.</title>
        <authorList>
            <person name="Helene L.C.F."/>
            <person name="Dall'Agnol R."/>
            <person name="Delamuta J.R.M."/>
            <person name="Hungria M."/>
        </authorList>
    </citation>
    <scope>NUCLEOTIDE SEQUENCE [LARGE SCALE GENOMIC DNA]</scope>
    <source>
        <strain evidence="1 2">CNPSo 3140</strain>
    </source>
</reference>
<dbReference type="SUPFAM" id="SSF53187">
    <property type="entry name" value="Zn-dependent exopeptidases"/>
    <property type="match status" value="1"/>
</dbReference>
<keyword evidence="2" id="KW-1185">Reference proteome</keyword>
<evidence type="ECO:0000313" key="1">
    <source>
        <dbReference type="EMBL" id="RAZ71153.1"/>
    </source>
</evidence>
<comment type="caution">
    <text evidence="1">The sequence shown here is derived from an EMBL/GenBank/DDBJ whole genome shotgun (WGS) entry which is preliminary data.</text>
</comment>
<organism evidence="1 2">
    <name type="scientific">Mesorhizobium atlanticum</name>
    <dbReference type="NCBI Taxonomy" id="2233532"/>
    <lineage>
        <taxon>Bacteria</taxon>
        <taxon>Pseudomonadati</taxon>
        <taxon>Pseudomonadota</taxon>
        <taxon>Alphaproteobacteria</taxon>
        <taxon>Hyphomicrobiales</taxon>
        <taxon>Phyllobacteriaceae</taxon>
        <taxon>Mesorhizobium</taxon>
    </lineage>
</organism>
<sequence>MKRKRQMLRDDLQRYGSFIVVPALNPLAVQASGRNTPFDGLNLKRVLRGRARVPVTEQLADAVPRIFFLMDDMVFDLHGFRLRWDFPPAASNAPDCRETAGMFGIVARHQGKAFICSEFGVGAIQAKDFAMCEARVQNAIIALGLVESKARCPTFRGRKSGQRLETRRSHELQSPALGNYEPCRSGLDVPREISPPYVARAENSMRLVLLMKIFSVVARKSQCTLMQ</sequence>
<dbReference type="Gene3D" id="3.40.630.10">
    <property type="entry name" value="Zn peptidases"/>
    <property type="match status" value="1"/>
</dbReference>
<reference evidence="2" key="1">
    <citation type="submission" date="2018-06" db="EMBL/GenBank/DDBJ databases">
        <authorList>
            <person name="Helene L.C."/>
            <person name="Dall'Agnol R."/>
            <person name="Delamuta J.R."/>
            <person name="Hungria M."/>
        </authorList>
    </citation>
    <scope>NUCLEOTIDE SEQUENCE [LARGE SCALE GENOMIC DNA]</scope>
    <source>
        <strain evidence="2">CNPSo 3140</strain>
    </source>
</reference>
<dbReference type="AlphaFoldDB" id="A0A330GF78"/>
<accession>A0A330GF78</accession>